<proteinExistence type="predicted"/>
<gene>
    <name evidence="1" type="ORF">L2E82_42566</name>
</gene>
<organism evidence="1 2">
    <name type="scientific">Cichorium intybus</name>
    <name type="common">Chicory</name>
    <dbReference type="NCBI Taxonomy" id="13427"/>
    <lineage>
        <taxon>Eukaryota</taxon>
        <taxon>Viridiplantae</taxon>
        <taxon>Streptophyta</taxon>
        <taxon>Embryophyta</taxon>
        <taxon>Tracheophyta</taxon>
        <taxon>Spermatophyta</taxon>
        <taxon>Magnoliopsida</taxon>
        <taxon>eudicotyledons</taxon>
        <taxon>Gunneridae</taxon>
        <taxon>Pentapetalae</taxon>
        <taxon>asterids</taxon>
        <taxon>campanulids</taxon>
        <taxon>Asterales</taxon>
        <taxon>Asteraceae</taxon>
        <taxon>Cichorioideae</taxon>
        <taxon>Cichorieae</taxon>
        <taxon>Cichoriinae</taxon>
        <taxon>Cichorium</taxon>
    </lineage>
</organism>
<protein>
    <submittedName>
        <fullName evidence="1">Uncharacterized protein</fullName>
    </submittedName>
</protein>
<comment type="caution">
    <text evidence="1">The sequence shown here is derived from an EMBL/GenBank/DDBJ whole genome shotgun (WGS) entry which is preliminary data.</text>
</comment>
<evidence type="ECO:0000313" key="1">
    <source>
        <dbReference type="EMBL" id="KAI3698760.1"/>
    </source>
</evidence>
<dbReference type="Proteomes" id="UP001055811">
    <property type="component" value="Linkage Group LG08"/>
</dbReference>
<keyword evidence="2" id="KW-1185">Reference proteome</keyword>
<name>A0ACB8ZN58_CICIN</name>
<dbReference type="EMBL" id="CM042016">
    <property type="protein sequence ID" value="KAI3698760.1"/>
    <property type="molecule type" value="Genomic_DNA"/>
</dbReference>
<accession>A0ACB8ZN58</accession>
<reference evidence="1 2" key="2">
    <citation type="journal article" date="2022" name="Mol. Ecol. Resour.">
        <title>The genomes of chicory, endive, great burdock and yacon provide insights into Asteraceae paleo-polyploidization history and plant inulin production.</title>
        <authorList>
            <person name="Fan W."/>
            <person name="Wang S."/>
            <person name="Wang H."/>
            <person name="Wang A."/>
            <person name="Jiang F."/>
            <person name="Liu H."/>
            <person name="Zhao H."/>
            <person name="Xu D."/>
            <person name="Zhang Y."/>
        </authorList>
    </citation>
    <scope>NUCLEOTIDE SEQUENCE [LARGE SCALE GENOMIC DNA]</scope>
    <source>
        <strain evidence="2">cv. Punajuju</strain>
        <tissue evidence="1">Leaves</tissue>
    </source>
</reference>
<sequence length="83" mass="8635">MNNSISKLTIPEHGGEGRVAVAENGVGRDDIGNGGSRCGVPNGGSCGGVENGVVAESGQRNRTIRTVDISFFNGMLRNDHFSM</sequence>
<evidence type="ECO:0000313" key="2">
    <source>
        <dbReference type="Proteomes" id="UP001055811"/>
    </source>
</evidence>
<reference evidence="2" key="1">
    <citation type="journal article" date="2022" name="Mol. Ecol. Resour.">
        <title>The genomes of chicory, endive, great burdock and yacon provide insights into Asteraceae palaeo-polyploidization history and plant inulin production.</title>
        <authorList>
            <person name="Fan W."/>
            <person name="Wang S."/>
            <person name="Wang H."/>
            <person name="Wang A."/>
            <person name="Jiang F."/>
            <person name="Liu H."/>
            <person name="Zhao H."/>
            <person name="Xu D."/>
            <person name="Zhang Y."/>
        </authorList>
    </citation>
    <scope>NUCLEOTIDE SEQUENCE [LARGE SCALE GENOMIC DNA]</scope>
    <source>
        <strain evidence="2">cv. Punajuju</strain>
    </source>
</reference>